<proteinExistence type="predicted"/>
<dbReference type="AlphaFoldDB" id="A0A6A4IPA4"/>
<evidence type="ECO:0000313" key="2">
    <source>
        <dbReference type="Proteomes" id="UP000799118"/>
    </source>
</evidence>
<sequence length="180" mass="20588">MEKLGFNKDTVASLKRSLLSNANLGLRIQIQGNYAFVYAPIFLEDISTPATYLFNWGKAEDNGTISQYLQAKAEQNGSIFHTFTYSLKPKRWYYVGVQEWTQTTFDWEIWSTLGQQDRPRSKILQHLEDHSGNNVLKREEIVELLNSRVLKQICFNLSGDAHVDSSREMCVAMGYTPPAS</sequence>
<dbReference type="EMBL" id="ML769386">
    <property type="protein sequence ID" value="KAE9410124.1"/>
    <property type="molecule type" value="Genomic_DNA"/>
</dbReference>
<protein>
    <submittedName>
        <fullName evidence="1">Uncharacterized protein</fullName>
    </submittedName>
</protein>
<gene>
    <name evidence="1" type="ORF">BT96DRAFT_469401</name>
</gene>
<evidence type="ECO:0000313" key="1">
    <source>
        <dbReference type="EMBL" id="KAE9410124.1"/>
    </source>
</evidence>
<keyword evidence="2" id="KW-1185">Reference proteome</keyword>
<dbReference type="OrthoDB" id="2985494at2759"/>
<dbReference type="Proteomes" id="UP000799118">
    <property type="component" value="Unassembled WGS sequence"/>
</dbReference>
<reference evidence="1" key="1">
    <citation type="journal article" date="2019" name="Environ. Microbiol.">
        <title>Fungal ecological strategies reflected in gene transcription - a case study of two litter decomposers.</title>
        <authorList>
            <person name="Barbi F."/>
            <person name="Kohler A."/>
            <person name="Barry K."/>
            <person name="Baskaran P."/>
            <person name="Daum C."/>
            <person name="Fauchery L."/>
            <person name="Ihrmark K."/>
            <person name="Kuo A."/>
            <person name="LaButti K."/>
            <person name="Lipzen A."/>
            <person name="Morin E."/>
            <person name="Grigoriev I.V."/>
            <person name="Henrissat B."/>
            <person name="Lindahl B."/>
            <person name="Martin F."/>
        </authorList>
    </citation>
    <scope>NUCLEOTIDE SEQUENCE</scope>
    <source>
        <strain evidence="1">JB14</strain>
    </source>
</reference>
<accession>A0A6A4IPA4</accession>
<name>A0A6A4IPA4_9AGAR</name>
<organism evidence="1 2">
    <name type="scientific">Gymnopus androsaceus JB14</name>
    <dbReference type="NCBI Taxonomy" id="1447944"/>
    <lineage>
        <taxon>Eukaryota</taxon>
        <taxon>Fungi</taxon>
        <taxon>Dikarya</taxon>
        <taxon>Basidiomycota</taxon>
        <taxon>Agaricomycotina</taxon>
        <taxon>Agaricomycetes</taxon>
        <taxon>Agaricomycetidae</taxon>
        <taxon>Agaricales</taxon>
        <taxon>Marasmiineae</taxon>
        <taxon>Omphalotaceae</taxon>
        <taxon>Gymnopus</taxon>
    </lineage>
</organism>